<evidence type="ECO:0000256" key="2">
    <source>
        <dbReference type="SAM" id="MobiDB-lite"/>
    </source>
</evidence>
<dbReference type="AlphaFoldDB" id="A0A1R2C8X2"/>
<proteinExistence type="predicted"/>
<protein>
    <submittedName>
        <fullName evidence="3">Uncharacterized protein</fullName>
    </submittedName>
</protein>
<sequence length="407" mass="47358">MEFRNKGREEVNRLLSDRQAYITSLELKLEKFTQNTQSYLDIKEKIDKLTNSITSSEERIQGLNWIIKQQNETHQQQIKSLSSRYEDLSQQFSTLAISYQFQSTPLKTNTIDIKPPPFDYTKITKDLESLIKITTEQVKSELEQRLDLLQSKNSVLSKSFDTNTEVLQVFEDRIKQDIDSEIKKLIAQTQYLIHDFEYKLEAAQEINSERYKEIMVRVNGSSSNMMNEELSGLKQKFFRLEEYRKVCENNEIRRELEVKEASQSAWAVESKLKQLQKDIEDLRPCFVTQKPSFQTPEIYSKLEERVNYLGTTVKKYLQVQKALHKKVENLCDAVKDMGRQRSKSTEKNGNSSRSKGRNTGDTSFSPSLGSSRVSILKPSRLSRPKSTKSAQKSRIDILYDELSNMFT</sequence>
<gene>
    <name evidence="3" type="ORF">SteCoe_13204</name>
</gene>
<keyword evidence="4" id="KW-1185">Reference proteome</keyword>
<dbReference type="OrthoDB" id="196867at2759"/>
<evidence type="ECO:0000313" key="3">
    <source>
        <dbReference type="EMBL" id="OMJ85446.1"/>
    </source>
</evidence>
<keyword evidence="1" id="KW-0175">Coiled coil</keyword>
<dbReference type="EMBL" id="MPUH01000236">
    <property type="protein sequence ID" value="OMJ85446.1"/>
    <property type="molecule type" value="Genomic_DNA"/>
</dbReference>
<reference evidence="3 4" key="1">
    <citation type="submission" date="2016-11" db="EMBL/GenBank/DDBJ databases">
        <title>The macronuclear genome of Stentor coeruleus: a giant cell with tiny introns.</title>
        <authorList>
            <person name="Slabodnick M."/>
            <person name="Ruby J.G."/>
            <person name="Reiff S.B."/>
            <person name="Swart E.C."/>
            <person name="Gosai S."/>
            <person name="Prabakaran S."/>
            <person name="Witkowska E."/>
            <person name="Larue G.E."/>
            <person name="Fisher S."/>
            <person name="Freeman R.M."/>
            <person name="Gunawardena J."/>
            <person name="Chu W."/>
            <person name="Stover N.A."/>
            <person name="Gregory B.D."/>
            <person name="Nowacki M."/>
            <person name="Derisi J."/>
            <person name="Roy S.W."/>
            <person name="Marshall W.F."/>
            <person name="Sood P."/>
        </authorList>
    </citation>
    <scope>NUCLEOTIDE SEQUENCE [LARGE SCALE GENOMIC DNA]</scope>
    <source>
        <strain evidence="3">WM001</strain>
    </source>
</reference>
<feature type="compositionally biased region" description="Basic and acidic residues" evidence="2">
    <location>
        <begin position="335"/>
        <end position="346"/>
    </location>
</feature>
<feature type="coiled-coil region" evidence="1">
    <location>
        <begin position="132"/>
        <end position="159"/>
    </location>
</feature>
<dbReference type="Proteomes" id="UP000187209">
    <property type="component" value="Unassembled WGS sequence"/>
</dbReference>
<evidence type="ECO:0000313" key="4">
    <source>
        <dbReference type="Proteomes" id="UP000187209"/>
    </source>
</evidence>
<comment type="caution">
    <text evidence="3">The sequence shown here is derived from an EMBL/GenBank/DDBJ whole genome shotgun (WGS) entry which is preliminary data.</text>
</comment>
<feature type="region of interest" description="Disordered" evidence="2">
    <location>
        <begin position="335"/>
        <end position="392"/>
    </location>
</feature>
<evidence type="ECO:0000256" key="1">
    <source>
        <dbReference type="SAM" id="Coils"/>
    </source>
</evidence>
<accession>A0A1R2C8X2</accession>
<organism evidence="3 4">
    <name type="scientific">Stentor coeruleus</name>
    <dbReference type="NCBI Taxonomy" id="5963"/>
    <lineage>
        <taxon>Eukaryota</taxon>
        <taxon>Sar</taxon>
        <taxon>Alveolata</taxon>
        <taxon>Ciliophora</taxon>
        <taxon>Postciliodesmatophora</taxon>
        <taxon>Heterotrichea</taxon>
        <taxon>Heterotrichida</taxon>
        <taxon>Stentoridae</taxon>
        <taxon>Stentor</taxon>
    </lineage>
</organism>
<feature type="compositionally biased region" description="Polar residues" evidence="2">
    <location>
        <begin position="347"/>
        <end position="373"/>
    </location>
</feature>
<feature type="coiled-coil region" evidence="1">
    <location>
        <begin position="39"/>
        <end position="91"/>
    </location>
</feature>
<name>A0A1R2C8X2_9CILI</name>